<dbReference type="SMART" id="SM00320">
    <property type="entry name" value="WD40"/>
    <property type="match status" value="3"/>
</dbReference>
<feature type="transmembrane region" description="Helical" evidence="10">
    <location>
        <begin position="1015"/>
        <end position="1043"/>
    </location>
</feature>
<evidence type="ECO:0000256" key="4">
    <source>
        <dbReference type="ARBA" id="ARBA00022737"/>
    </source>
</evidence>
<reference evidence="12" key="1">
    <citation type="journal article" date="2021" name="Mol. Plant Microbe Interact.">
        <title>Complete Genome Sequence of the Plant-Pathogenic Fungus Colletotrichum lupini.</title>
        <authorList>
            <person name="Baroncelli R."/>
            <person name="Pensec F."/>
            <person name="Da Lio D."/>
            <person name="Boufleur T."/>
            <person name="Vicente I."/>
            <person name="Sarrocco S."/>
            <person name="Picot A."/>
            <person name="Baraldi E."/>
            <person name="Sukno S."/>
            <person name="Thon M."/>
            <person name="Le Floch G."/>
        </authorList>
    </citation>
    <scope>NUCLEOTIDE SEQUENCE</scope>
    <source>
        <strain evidence="12">IMI 504893</strain>
    </source>
</reference>
<dbReference type="SUPFAM" id="SSF50978">
    <property type="entry name" value="WD40 repeat-like"/>
    <property type="match status" value="1"/>
</dbReference>
<feature type="region of interest" description="Disordered" evidence="9">
    <location>
        <begin position="864"/>
        <end position="883"/>
    </location>
</feature>
<feature type="region of interest" description="Disordered" evidence="9">
    <location>
        <begin position="835"/>
        <end position="854"/>
    </location>
</feature>
<dbReference type="SUPFAM" id="SSF58038">
    <property type="entry name" value="SNARE fusion complex"/>
    <property type="match status" value="1"/>
</dbReference>
<evidence type="ECO:0000256" key="1">
    <source>
        <dbReference type="ARBA" id="ARBA00004308"/>
    </source>
</evidence>
<dbReference type="PROSITE" id="PS50192">
    <property type="entry name" value="T_SNARE"/>
    <property type="match status" value="1"/>
</dbReference>
<dbReference type="GO" id="GO:0005680">
    <property type="term" value="C:anaphase-promoting complex"/>
    <property type="evidence" value="ECO:0007669"/>
    <property type="project" value="TreeGrafter"/>
</dbReference>
<dbReference type="InterPro" id="IPR033010">
    <property type="entry name" value="Cdc20/Fizzy"/>
</dbReference>
<evidence type="ECO:0000256" key="10">
    <source>
        <dbReference type="SAM" id="Phobius"/>
    </source>
</evidence>
<evidence type="ECO:0000256" key="6">
    <source>
        <dbReference type="ARBA" id="ARBA00023054"/>
    </source>
</evidence>
<dbReference type="InterPro" id="IPR036322">
    <property type="entry name" value="WD40_repeat_dom_sf"/>
</dbReference>
<evidence type="ECO:0000313" key="13">
    <source>
        <dbReference type="Proteomes" id="UP000830671"/>
    </source>
</evidence>
<evidence type="ECO:0000256" key="9">
    <source>
        <dbReference type="SAM" id="MobiDB-lite"/>
    </source>
</evidence>
<feature type="compositionally biased region" description="Low complexity" evidence="9">
    <location>
        <begin position="39"/>
        <end position="52"/>
    </location>
</feature>
<keyword evidence="2" id="KW-0813">Transport</keyword>
<keyword evidence="10" id="KW-1133">Transmembrane helix</keyword>
<dbReference type="InterPro" id="IPR001680">
    <property type="entry name" value="WD40_rpt"/>
</dbReference>
<dbReference type="GO" id="GO:0015031">
    <property type="term" value="P:protein transport"/>
    <property type="evidence" value="ECO:0007669"/>
    <property type="project" value="UniProtKB-KW"/>
</dbReference>
<keyword evidence="13" id="KW-1185">Reference proteome</keyword>
<evidence type="ECO:0000313" key="12">
    <source>
        <dbReference type="EMBL" id="UQC74015.1"/>
    </source>
</evidence>
<keyword evidence="5" id="KW-0653">Protein transport</keyword>
<dbReference type="GO" id="GO:1905786">
    <property type="term" value="P:positive regulation of anaphase-promoting complex-dependent catabolic process"/>
    <property type="evidence" value="ECO:0007669"/>
    <property type="project" value="TreeGrafter"/>
</dbReference>
<keyword evidence="6" id="KW-0175">Coiled coil</keyword>
<protein>
    <submittedName>
        <fullName evidence="12">WD repeat domain-containing protein</fullName>
    </submittedName>
</protein>
<dbReference type="GO" id="GO:0031145">
    <property type="term" value="P:anaphase-promoting complex-dependent catabolic process"/>
    <property type="evidence" value="ECO:0007669"/>
    <property type="project" value="TreeGrafter"/>
</dbReference>
<evidence type="ECO:0000256" key="2">
    <source>
        <dbReference type="ARBA" id="ARBA00022448"/>
    </source>
</evidence>
<dbReference type="Pfam" id="PF00400">
    <property type="entry name" value="WD40"/>
    <property type="match status" value="1"/>
</dbReference>
<dbReference type="AlphaFoldDB" id="A0A9Q8W965"/>
<dbReference type="SMART" id="SM00397">
    <property type="entry name" value="t_SNARE"/>
    <property type="match status" value="1"/>
</dbReference>
<dbReference type="KEGG" id="clup:CLUP02_00662"/>
<dbReference type="FunFam" id="1.20.5.110:FF:000060">
    <property type="entry name" value="SNARE complex subunit (Syn8)"/>
    <property type="match status" value="1"/>
</dbReference>
<evidence type="ECO:0000256" key="7">
    <source>
        <dbReference type="ARBA" id="ARBA00023136"/>
    </source>
</evidence>
<feature type="region of interest" description="Disordered" evidence="9">
    <location>
        <begin position="674"/>
        <end position="693"/>
    </location>
</feature>
<keyword evidence="3 8" id="KW-0853">WD repeat</keyword>
<keyword evidence="10" id="KW-0812">Transmembrane</keyword>
<dbReference type="GO" id="GO:0005768">
    <property type="term" value="C:endosome"/>
    <property type="evidence" value="ECO:0007669"/>
    <property type="project" value="UniProtKB-ARBA"/>
</dbReference>
<feature type="compositionally biased region" description="Basic and acidic residues" evidence="9">
    <location>
        <begin position="75"/>
        <end position="84"/>
    </location>
</feature>
<dbReference type="Proteomes" id="UP000830671">
    <property type="component" value="Chromosome 1"/>
</dbReference>
<dbReference type="EMBL" id="CP019471">
    <property type="protein sequence ID" value="UQC74015.1"/>
    <property type="molecule type" value="Genomic_DNA"/>
</dbReference>
<gene>
    <name evidence="12" type="ORF">CLUP02_00662</name>
</gene>
<dbReference type="CDD" id="cd15859">
    <property type="entry name" value="SNARE_SYN8"/>
    <property type="match status" value="1"/>
</dbReference>
<comment type="subcellular location">
    <subcellularLocation>
        <location evidence="1">Endomembrane system</location>
    </subcellularLocation>
</comment>
<feature type="region of interest" description="Disordered" evidence="9">
    <location>
        <begin position="1"/>
        <end position="84"/>
    </location>
</feature>
<evidence type="ECO:0000259" key="11">
    <source>
        <dbReference type="PROSITE" id="PS50192"/>
    </source>
</evidence>
<proteinExistence type="predicted"/>
<evidence type="ECO:0000256" key="8">
    <source>
        <dbReference type="PROSITE-ProRule" id="PRU00221"/>
    </source>
</evidence>
<organism evidence="12 13">
    <name type="scientific">Colletotrichum lupini</name>
    <dbReference type="NCBI Taxonomy" id="145971"/>
    <lineage>
        <taxon>Eukaryota</taxon>
        <taxon>Fungi</taxon>
        <taxon>Dikarya</taxon>
        <taxon>Ascomycota</taxon>
        <taxon>Pezizomycotina</taxon>
        <taxon>Sordariomycetes</taxon>
        <taxon>Hypocreomycetidae</taxon>
        <taxon>Glomerellales</taxon>
        <taxon>Glomerellaceae</taxon>
        <taxon>Colletotrichum</taxon>
        <taxon>Colletotrichum acutatum species complex</taxon>
    </lineage>
</organism>
<dbReference type="GO" id="GO:1990757">
    <property type="term" value="F:ubiquitin ligase activator activity"/>
    <property type="evidence" value="ECO:0007669"/>
    <property type="project" value="TreeGrafter"/>
</dbReference>
<dbReference type="GO" id="GO:0006896">
    <property type="term" value="P:Golgi to vacuole transport"/>
    <property type="evidence" value="ECO:0007669"/>
    <property type="project" value="UniProtKB-ARBA"/>
</dbReference>
<keyword evidence="4" id="KW-0677">Repeat</keyword>
<feature type="compositionally biased region" description="Basic and acidic residues" evidence="9">
    <location>
        <begin position="1"/>
        <end position="25"/>
    </location>
</feature>
<dbReference type="GO" id="GO:0010997">
    <property type="term" value="F:anaphase-promoting complex binding"/>
    <property type="evidence" value="ECO:0007669"/>
    <property type="project" value="InterPro"/>
</dbReference>
<feature type="compositionally biased region" description="Polar residues" evidence="9">
    <location>
        <begin position="677"/>
        <end position="693"/>
    </location>
</feature>
<dbReference type="RefSeq" id="XP_049135666.1">
    <property type="nucleotide sequence ID" value="XM_049279709.1"/>
</dbReference>
<dbReference type="InterPro" id="IPR000727">
    <property type="entry name" value="T_SNARE_dom"/>
</dbReference>
<dbReference type="GeneID" id="73334719"/>
<dbReference type="GO" id="GO:0061025">
    <property type="term" value="P:membrane fusion"/>
    <property type="evidence" value="ECO:0007669"/>
    <property type="project" value="UniProtKB-ARBA"/>
</dbReference>
<keyword evidence="7 10" id="KW-0472">Membrane</keyword>
<evidence type="ECO:0000256" key="3">
    <source>
        <dbReference type="ARBA" id="ARBA00022574"/>
    </source>
</evidence>
<name>A0A9Q8W965_9PEZI</name>
<accession>A0A9Q8W965</accession>
<dbReference type="PANTHER" id="PTHR19918">
    <property type="entry name" value="CELL DIVISION CYCLE 20 CDC20 FIZZY -RELATED"/>
    <property type="match status" value="1"/>
</dbReference>
<dbReference type="Gene3D" id="2.130.10.10">
    <property type="entry name" value="YVTN repeat-like/Quinoprotein amine dehydrogenase"/>
    <property type="match status" value="2"/>
</dbReference>
<feature type="domain" description="T-SNARE coiled-coil homology" evidence="11">
    <location>
        <begin position="940"/>
        <end position="1002"/>
    </location>
</feature>
<feature type="region of interest" description="Disordered" evidence="9">
    <location>
        <begin position="327"/>
        <end position="373"/>
    </location>
</feature>
<feature type="repeat" description="WD" evidence="8">
    <location>
        <begin position="287"/>
        <end position="328"/>
    </location>
</feature>
<evidence type="ECO:0000256" key="5">
    <source>
        <dbReference type="ARBA" id="ARBA00022927"/>
    </source>
</evidence>
<sequence length="1169" mass="128703">MHRYIPRRDGTPLSEKIRMKQDHQPRPTISPACRPVPAPVSVVGPSVLSPTSYKRPSPASSTPCRRIRTNFFGPRPKEEEEHQRHEERLAEALDIDKAAKILDFRVRPARALRTEYTTQAIASSTDSIKLQRSLPAAPYKVLQAPGLEDDYYRSPLAYSSTCRCLAVALGNTVYRWSEWHDPQPVYRTPHQRHTSLTSLSFSSTEGNKAILAFARKDGYFGLLSFIDEMLPRFWFYHPFPIDATVPTEDLLVGDGRGNILHYIVEWPSLWEVSRDTWFGKVTPVAKIAAHTSQICALVWSPDGQDFVSGSNDNTACYFEIQRLDKQHRDHNSSRTQTRKSRRSKSDWSLPGRDNMYSRPKEYETSGNGSSPGVETMFDVTPISTTIEAGVIGGIPRTIQAPTEDLRVFKRGMETHCWRHEAAIKAIAFCPWQNGLVATGGGLGDKCIHFFHTTSSTPLATIDVGAQVTSLIWSTTRREIAATFGYSHGYAQTEHPYRLIVFSWPSCRQVGAIAWAGGPRALYAIPYPGGPSDALKGSRTAKEGTIVVASSDETLKFHEVWQDKPKSTTGGAVGMLGGSDILEALGIVKFTSNVKSALFTYKGGVHASSTWKVDVTSKPPEALIPQAPLKAYRLKDPCHYGAAYIHRNVTHSPCCGRPDVLSACLTTPVSVHPPVPQRMNTSKTSPESATTPDHSGTTFAPIVIPSNLNLLLVNSAIHYEHRSAITKNMSTLNQLYLLADHVKLSLLERQRALSLNLDADTQDGHISRSLDQFKDGLEALDAEAKRLQGTGDERTDVQAGIFSEFCARASAALNITDSLPALQKQFSDLTSQFHGFSNPSTSSTTTSPNDPSLAADFDAAQSTKPLKGSLRGLPGGAAAANNSKTVRFTDSPGAAAAAAEEDAAAAALFGPGRYRDDPADTAGYRDQAEGMDNQQIHAYHSQIMRDQDDHLDRLGESIGRQRELSMQIGDELDSHVAMLDEVDEVVDRHQGRLDRARRSLGKVARDAGENKQMMTIVVLIIILSCTGSLSLIFVCFVGVSLFGLGPVLKERANVTEWLIHILVMYHHERECAPAKGTHLEEFHLHFAIIEPSYMHSDPPNLEATKVAQVRILDGPLSLLSLSNMIPISRYSGGTAVMASLYKAKPHFVTTCQSWPRRHVILHIFNIELLP</sequence>
<dbReference type="Gene3D" id="1.20.5.110">
    <property type="match status" value="1"/>
</dbReference>
<dbReference type="InterPro" id="IPR015943">
    <property type="entry name" value="WD40/YVTN_repeat-like_dom_sf"/>
</dbReference>
<dbReference type="PANTHER" id="PTHR19918:SF5">
    <property type="entry name" value="MEIOSIS-SPECIFIC APC_C ACTIVATOR PROTEIN AMA1"/>
    <property type="match status" value="1"/>
</dbReference>
<feature type="compositionally biased region" description="Low complexity" evidence="9">
    <location>
        <begin position="836"/>
        <end position="851"/>
    </location>
</feature>
<dbReference type="PROSITE" id="PS50082">
    <property type="entry name" value="WD_REPEATS_2"/>
    <property type="match status" value="1"/>
</dbReference>